<proteinExistence type="predicted"/>
<evidence type="ECO:0000313" key="2">
    <source>
        <dbReference type="EMBL" id="MFI0792051.1"/>
    </source>
</evidence>
<accession>A0ABW7SEF0</accession>
<sequence>MSRPIIARVIRVRDDLITYHGWCWLDVYQLDAKGDAVERRTIYVQPAGLRVVGTRTESGPGRLPRARRTDAPADTRRMNK</sequence>
<keyword evidence="3" id="KW-1185">Reference proteome</keyword>
<name>A0ABW7SEF0_9ACTN</name>
<feature type="compositionally biased region" description="Basic and acidic residues" evidence="1">
    <location>
        <begin position="67"/>
        <end position="80"/>
    </location>
</feature>
<evidence type="ECO:0000313" key="3">
    <source>
        <dbReference type="Proteomes" id="UP001611075"/>
    </source>
</evidence>
<organism evidence="2 3">
    <name type="scientific">Micromonospora rubida</name>
    <dbReference type="NCBI Taxonomy" id="2697657"/>
    <lineage>
        <taxon>Bacteria</taxon>
        <taxon>Bacillati</taxon>
        <taxon>Actinomycetota</taxon>
        <taxon>Actinomycetes</taxon>
        <taxon>Micromonosporales</taxon>
        <taxon>Micromonosporaceae</taxon>
        <taxon>Micromonospora</taxon>
    </lineage>
</organism>
<comment type="caution">
    <text evidence="2">The sequence shown here is derived from an EMBL/GenBank/DDBJ whole genome shotgun (WGS) entry which is preliminary data.</text>
</comment>
<evidence type="ECO:0000256" key="1">
    <source>
        <dbReference type="SAM" id="MobiDB-lite"/>
    </source>
</evidence>
<protein>
    <submittedName>
        <fullName evidence="2">Uncharacterized protein</fullName>
    </submittedName>
</protein>
<gene>
    <name evidence="2" type="ORF">ACH4OY_05015</name>
</gene>
<dbReference type="RefSeq" id="WP_396676851.1">
    <property type="nucleotide sequence ID" value="NZ_JBIRPU010000002.1"/>
</dbReference>
<dbReference type="Proteomes" id="UP001611075">
    <property type="component" value="Unassembled WGS sequence"/>
</dbReference>
<feature type="region of interest" description="Disordered" evidence="1">
    <location>
        <begin position="54"/>
        <end position="80"/>
    </location>
</feature>
<reference evidence="2 3" key="1">
    <citation type="submission" date="2024-10" db="EMBL/GenBank/DDBJ databases">
        <title>The Natural Products Discovery Center: Release of the First 8490 Sequenced Strains for Exploring Actinobacteria Biosynthetic Diversity.</title>
        <authorList>
            <person name="Kalkreuter E."/>
            <person name="Kautsar S.A."/>
            <person name="Yang D."/>
            <person name="Bader C.D."/>
            <person name="Teijaro C.N."/>
            <person name="Fluegel L."/>
            <person name="Davis C.M."/>
            <person name="Simpson J.R."/>
            <person name="Lauterbach L."/>
            <person name="Steele A.D."/>
            <person name="Gui C."/>
            <person name="Meng S."/>
            <person name="Li G."/>
            <person name="Viehrig K."/>
            <person name="Ye F."/>
            <person name="Su P."/>
            <person name="Kiefer A.F."/>
            <person name="Nichols A."/>
            <person name="Cepeda A.J."/>
            <person name="Yan W."/>
            <person name="Fan B."/>
            <person name="Jiang Y."/>
            <person name="Adhikari A."/>
            <person name="Zheng C.-J."/>
            <person name="Schuster L."/>
            <person name="Cowan T.M."/>
            <person name="Smanski M.J."/>
            <person name="Chevrette M.G."/>
            <person name="De Carvalho L.P.S."/>
            <person name="Shen B."/>
        </authorList>
    </citation>
    <scope>NUCLEOTIDE SEQUENCE [LARGE SCALE GENOMIC DNA]</scope>
    <source>
        <strain evidence="2 3">NPDC021253</strain>
    </source>
</reference>
<dbReference type="EMBL" id="JBIRPU010000002">
    <property type="protein sequence ID" value="MFI0792051.1"/>
    <property type="molecule type" value="Genomic_DNA"/>
</dbReference>